<accession>A0A133V847</accession>
<dbReference type="Proteomes" id="UP000070400">
    <property type="component" value="Unassembled WGS sequence"/>
</dbReference>
<keyword evidence="1" id="KW-1133">Transmembrane helix</keyword>
<dbReference type="AlphaFoldDB" id="A0A133V847"/>
<gene>
    <name evidence="2" type="ORF">AKJ43_01330</name>
</gene>
<sequence>MPHFNLPSKLRIAMGKLGPLLKHLRCELEKALNPLLSYLFLLGPFSHLSIHSISFVFGIRFKGVP</sequence>
<organism evidence="2 3">
    <name type="scientific">candidate division MSBL1 archaeon SCGC-AAA261D19</name>
    <dbReference type="NCBI Taxonomy" id="1698273"/>
    <lineage>
        <taxon>Archaea</taxon>
        <taxon>Methanobacteriati</taxon>
        <taxon>Methanobacteriota</taxon>
        <taxon>candidate division MSBL1</taxon>
    </lineage>
</organism>
<feature type="transmembrane region" description="Helical" evidence="1">
    <location>
        <begin position="38"/>
        <end position="59"/>
    </location>
</feature>
<evidence type="ECO:0000313" key="3">
    <source>
        <dbReference type="Proteomes" id="UP000070400"/>
    </source>
</evidence>
<reference evidence="2 3" key="1">
    <citation type="journal article" date="2016" name="Sci. Rep.">
        <title>Metabolic traits of an uncultured archaeal lineage -MSBL1- from brine pools of the Red Sea.</title>
        <authorList>
            <person name="Mwirichia R."/>
            <person name="Alam I."/>
            <person name="Rashid M."/>
            <person name="Vinu M."/>
            <person name="Ba-Alawi W."/>
            <person name="Anthony Kamau A."/>
            <person name="Kamanda Ngugi D."/>
            <person name="Goker M."/>
            <person name="Klenk H.P."/>
            <person name="Bajic V."/>
            <person name="Stingl U."/>
        </authorList>
    </citation>
    <scope>NUCLEOTIDE SEQUENCE [LARGE SCALE GENOMIC DNA]</scope>
    <source>
        <strain evidence="2">SCGC-AAA261D19</strain>
    </source>
</reference>
<dbReference type="EMBL" id="LHXX01000011">
    <property type="protein sequence ID" value="KXB02592.1"/>
    <property type="molecule type" value="Genomic_DNA"/>
</dbReference>
<keyword evidence="3" id="KW-1185">Reference proteome</keyword>
<evidence type="ECO:0000256" key="1">
    <source>
        <dbReference type="SAM" id="Phobius"/>
    </source>
</evidence>
<evidence type="ECO:0000313" key="2">
    <source>
        <dbReference type="EMBL" id="KXB02592.1"/>
    </source>
</evidence>
<keyword evidence="1" id="KW-0812">Transmembrane</keyword>
<keyword evidence="1" id="KW-0472">Membrane</keyword>
<proteinExistence type="predicted"/>
<protein>
    <submittedName>
        <fullName evidence="2">Uncharacterized protein</fullName>
    </submittedName>
</protein>
<name>A0A133V847_9EURY</name>
<comment type="caution">
    <text evidence="2">The sequence shown here is derived from an EMBL/GenBank/DDBJ whole genome shotgun (WGS) entry which is preliminary data.</text>
</comment>